<feature type="domain" description="SGS" evidence="12">
    <location>
        <begin position="153"/>
        <end position="238"/>
    </location>
</feature>
<dbReference type="RefSeq" id="XP_012652963.1">
    <property type="nucleotide sequence ID" value="XM_012797509.1"/>
</dbReference>
<dbReference type="EMBL" id="GG662706">
    <property type="protein sequence ID" value="EWS74478.1"/>
    <property type="molecule type" value="Genomic_DNA"/>
</dbReference>
<evidence type="ECO:0000256" key="7">
    <source>
        <dbReference type="ARBA" id="ARBA00022990"/>
    </source>
</evidence>
<dbReference type="OMA" id="KNTRWDY"/>
<dbReference type="PROSITE" id="PS51203">
    <property type="entry name" value="CS"/>
    <property type="match status" value="1"/>
</dbReference>
<reference evidence="15" key="1">
    <citation type="journal article" date="2006" name="PLoS Biol.">
        <title>Macronuclear genome sequence of the ciliate Tetrahymena thermophila, a model eukaryote.</title>
        <authorList>
            <person name="Eisen J.A."/>
            <person name="Coyne R.S."/>
            <person name="Wu M."/>
            <person name="Wu D."/>
            <person name="Thiagarajan M."/>
            <person name="Wortman J.R."/>
            <person name="Badger J.H."/>
            <person name="Ren Q."/>
            <person name="Amedeo P."/>
            <person name="Jones K.M."/>
            <person name="Tallon L.J."/>
            <person name="Delcher A.L."/>
            <person name="Salzberg S.L."/>
            <person name="Silva J.C."/>
            <person name="Haas B.J."/>
            <person name="Majoros W.H."/>
            <person name="Farzad M."/>
            <person name="Carlton J.M."/>
            <person name="Smith R.K. Jr."/>
            <person name="Garg J."/>
            <person name="Pearlman R.E."/>
            <person name="Karrer K.M."/>
            <person name="Sun L."/>
            <person name="Manning G."/>
            <person name="Elde N.C."/>
            <person name="Turkewitz A.P."/>
            <person name="Asai D.J."/>
            <person name="Wilkes D.E."/>
            <person name="Wang Y."/>
            <person name="Cai H."/>
            <person name="Collins K."/>
            <person name="Stewart B.A."/>
            <person name="Lee S.R."/>
            <person name="Wilamowska K."/>
            <person name="Weinberg Z."/>
            <person name="Ruzzo W.L."/>
            <person name="Wloga D."/>
            <person name="Gaertig J."/>
            <person name="Frankel J."/>
            <person name="Tsao C.-C."/>
            <person name="Gorovsky M.A."/>
            <person name="Keeling P.J."/>
            <person name="Waller R.F."/>
            <person name="Patron N.J."/>
            <person name="Cherry J.M."/>
            <person name="Stover N.A."/>
            <person name="Krieger C.J."/>
            <person name="del Toro C."/>
            <person name="Ryder H.F."/>
            <person name="Williamson S.C."/>
            <person name="Barbeau R.A."/>
            <person name="Hamilton E.P."/>
            <person name="Orias E."/>
        </authorList>
    </citation>
    <scope>NUCLEOTIDE SEQUENCE [LARGE SCALE GENOMIC DNA]</scope>
    <source>
        <strain evidence="15">SB210</strain>
    </source>
</reference>
<feature type="coiled-coil region" evidence="10">
    <location>
        <begin position="3"/>
        <end position="60"/>
    </location>
</feature>
<keyword evidence="4" id="KW-0963">Cytoplasm</keyword>
<evidence type="ECO:0000256" key="1">
    <source>
        <dbReference type="ARBA" id="ARBA00004123"/>
    </source>
</evidence>
<dbReference type="AlphaFoldDB" id="W7XCZ8"/>
<dbReference type="GO" id="GO:0031625">
    <property type="term" value="F:ubiquitin protein ligase binding"/>
    <property type="evidence" value="ECO:0007669"/>
    <property type="project" value="InterPro"/>
</dbReference>
<protein>
    <recommendedName>
        <fullName evidence="3">Calcyclin-binding protein</fullName>
    </recommendedName>
</protein>
<dbReference type="eggNOG" id="KOG3260">
    <property type="taxonomic scope" value="Eukaryota"/>
</dbReference>
<dbReference type="InterPro" id="IPR037201">
    <property type="entry name" value="CacyBP_N"/>
</dbReference>
<keyword evidence="10" id="KW-0175">Coiled coil</keyword>
<evidence type="ECO:0000259" key="13">
    <source>
        <dbReference type="PROSITE" id="PS51203"/>
    </source>
</evidence>
<dbReference type="GO" id="GO:0005634">
    <property type="term" value="C:nucleus"/>
    <property type="evidence" value="ECO:0007669"/>
    <property type="project" value="UniProtKB-SubCell"/>
</dbReference>
<dbReference type="KEGG" id="tet:TTHERM_000377351"/>
<dbReference type="InterPro" id="IPR007699">
    <property type="entry name" value="SGS_dom"/>
</dbReference>
<dbReference type="Proteomes" id="UP000009168">
    <property type="component" value="Unassembled WGS sequence"/>
</dbReference>
<name>W7XCZ8_TETTS</name>
<evidence type="ECO:0000256" key="9">
    <source>
        <dbReference type="ARBA" id="ARBA00025145"/>
    </source>
</evidence>
<evidence type="ECO:0000256" key="10">
    <source>
        <dbReference type="SAM" id="Coils"/>
    </source>
</evidence>
<feature type="region of interest" description="Disordered" evidence="11">
    <location>
        <begin position="214"/>
        <end position="238"/>
    </location>
</feature>
<dbReference type="PANTHER" id="PTHR13164:SF3">
    <property type="entry name" value="CALCYCLIN-BINDING PROTEIN"/>
    <property type="match status" value="1"/>
</dbReference>
<dbReference type="FunCoup" id="W7XCZ8">
    <property type="interactions" value="351"/>
</dbReference>
<dbReference type="HOGENOM" id="CLU_081441_1_0_1"/>
<keyword evidence="7" id="KW-0007">Acetylation</keyword>
<comment type="function">
    <text evidence="9">May be involved in calcium-dependent ubiquitination and subsequent proteasomal degradation of target proteins. Probably serves as a molecular bridge in ubiquitin E3 complexes. Participates in the ubiquitin-mediated degradation of beta-catenin (CTNNB1).</text>
</comment>
<dbReference type="InterPro" id="IPR007052">
    <property type="entry name" value="CS_dom"/>
</dbReference>
<dbReference type="STRING" id="312017.W7XCZ8"/>
<dbReference type="CDD" id="cd06468">
    <property type="entry name" value="p23_CacyBP"/>
    <property type="match status" value="1"/>
</dbReference>
<evidence type="ECO:0000256" key="5">
    <source>
        <dbReference type="ARBA" id="ARBA00022553"/>
    </source>
</evidence>
<dbReference type="SUPFAM" id="SSF140106">
    <property type="entry name" value="Calcyclin-binding protein-like"/>
    <property type="match status" value="1"/>
</dbReference>
<dbReference type="Pfam" id="PF09032">
    <property type="entry name" value="Siah-Interact_N"/>
    <property type="match status" value="1"/>
</dbReference>
<feature type="compositionally biased region" description="Polar residues" evidence="11">
    <location>
        <begin position="214"/>
        <end position="225"/>
    </location>
</feature>
<dbReference type="GeneID" id="24438656"/>
<dbReference type="PROSITE" id="PS51048">
    <property type="entry name" value="SGS"/>
    <property type="match status" value="1"/>
</dbReference>
<keyword evidence="5" id="KW-0597">Phosphoprotein</keyword>
<dbReference type="InterPro" id="IPR008978">
    <property type="entry name" value="HSP20-like_chaperone"/>
</dbReference>
<dbReference type="SUPFAM" id="SSF49764">
    <property type="entry name" value="HSP20-like chaperones"/>
    <property type="match status" value="1"/>
</dbReference>
<feature type="domain" description="CS" evidence="13">
    <location>
        <begin position="77"/>
        <end position="169"/>
    </location>
</feature>
<dbReference type="InterPro" id="IPR052289">
    <property type="entry name" value="Calcyclin-binding_UBL-bridge"/>
</dbReference>
<evidence type="ECO:0000256" key="11">
    <source>
        <dbReference type="SAM" id="MobiDB-lite"/>
    </source>
</evidence>
<dbReference type="InterPro" id="IPR015120">
    <property type="entry name" value="Siah-Interact_N"/>
</dbReference>
<evidence type="ECO:0000313" key="14">
    <source>
        <dbReference type="EMBL" id="EWS74478.1"/>
    </source>
</evidence>
<sequence>MDLKESQLDLEELKSLLTQSRRVNVQELLKKQIRHIEVEIEQIQKAQASQEQQKSQVMEEEKPSAKPADQQQNLKFITLTKYAWDQNGQNVNVSLYIDDISKVNPSNVQVTFTDQSFEVKVLDLNGRNYKFAIPKLYDKIKPSECKYVIKSSSISIKMKATKSYWSQLTYKEDAFKAKGSDEDSKDPSKSLMDMMKNLYETGDDKMKETIAKSFQQAQRQQMNPNSKDKFGDNDFEDF</sequence>
<evidence type="ECO:0000256" key="2">
    <source>
        <dbReference type="ARBA" id="ARBA00004496"/>
    </source>
</evidence>
<evidence type="ECO:0000256" key="6">
    <source>
        <dbReference type="ARBA" id="ARBA00022786"/>
    </source>
</evidence>
<keyword evidence="6" id="KW-0833">Ubl conjugation pathway</keyword>
<dbReference type="GO" id="GO:0005737">
    <property type="term" value="C:cytoplasm"/>
    <property type="evidence" value="ECO:0007669"/>
    <property type="project" value="UniProtKB-SubCell"/>
</dbReference>
<organism evidence="14 15">
    <name type="scientific">Tetrahymena thermophila (strain SB210)</name>
    <dbReference type="NCBI Taxonomy" id="312017"/>
    <lineage>
        <taxon>Eukaryota</taxon>
        <taxon>Sar</taxon>
        <taxon>Alveolata</taxon>
        <taxon>Ciliophora</taxon>
        <taxon>Intramacronucleata</taxon>
        <taxon>Oligohymenophorea</taxon>
        <taxon>Hymenostomatida</taxon>
        <taxon>Tetrahymenina</taxon>
        <taxon>Tetrahymenidae</taxon>
        <taxon>Tetrahymena</taxon>
    </lineage>
</organism>
<dbReference type="GO" id="GO:0044548">
    <property type="term" value="F:S100 protein binding"/>
    <property type="evidence" value="ECO:0007669"/>
    <property type="project" value="InterPro"/>
</dbReference>
<comment type="subcellular location">
    <subcellularLocation>
        <location evidence="2">Cytoplasm</location>
    </subcellularLocation>
    <subcellularLocation>
        <location evidence="1">Nucleus</location>
    </subcellularLocation>
</comment>
<evidence type="ECO:0000313" key="15">
    <source>
        <dbReference type="Proteomes" id="UP000009168"/>
    </source>
</evidence>
<keyword evidence="15" id="KW-1185">Reference proteome</keyword>
<dbReference type="InParanoid" id="W7XCZ8"/>
<evidence type="ECO:0000256" key="8">
    <source>
        <dbReference type="ARBA" id="ARBA00023242"/>
    </source>
</evidence>
<evidence type="ECO:0000259" key="12">
    <source>
        <dbReference type="PROSITE" id="PS51048"/>
    </source>
</evidence>
<evidence type="ECO:0000256" key="3">
    <source>
        <dbReference type="ARBA" id="ARBA00015702"/>
    </source>
</evidence>
<gene>
    <name evidence="14" type="ORF">TTHERM_000377351</name>
</gene>
<dbReference type="PANTHER" id="PTHR13164">
    <property type="entry name" value="CALICYLIN BINDING PROTEIN"/>
    <property type="match status" value="1"/>
</dbReference>
<keyword evidence="8" id="KW-0539">Nucleus</keyword>
<accession>W7XCZ8</accession>
<dbReference type="GO" id="GO:0015631">
    <property type="term" value="F:tubulin binding"/>
    <property type="evidence" value="ECO:0007669"/>
    <property type="project" value="InterPro"/>
</dbReference>
<dbReference type="OrthoDB" id="164025at2759"/>
<dbReference type="Gene3D" id="2.60.40.790">
    <property type="match status" value="1"/>
</dbReference>
<proteinExistence type="predicted"/>
<dbReference type="InterPro" id="IPR037893">
    <property type="entry name" value="CS_CacyBP"/>
</dbReference>
<evidence type="ECO:0000256" key="4">
    <source>
        <dbReference type="ARBA" id="ARBA00022490"/>
    </source>
</evidence>
<dbReference type="Pfam" id="PF04969">
    <property type="entry name" value="CS"/>
    <property type="match status" value="1"/>
</dbReference>